<dbReference type="OrthoDB" id="36218at10239"/>
<gene>
    <name evidence="1" type="ORF">P118_0033</name>
</gene>
<organism evidence="1 2">
    <name type="scientific">Lactococcus phage P118</name>
    <dbReference type="NCBI Taxonomy" id="1476888"/>
    <lineage>
        <taxon>Viruses</taxon>
        <taxon>Duplodnaviria</taxon>
        <taxon>Heunggongvirae</taxon>
        <taxon>Uroviricota</taxon>
        <taxon>Caudoviricetes</taxon>
        <taxon>Nevevirus</taxon>
        <taxon>Nevevirus P118</taxon>
    </lineage>
</organism>
<dbReference type="GeneID" id="19527132"/>
<keyword evidence="2" id="KW-1185">Reference proteome</keyword>
<accession>X4YGW6</accession>
<dbReference type="RefSeq" id="YP_009035848.1">
    <property type="nucleotide sequence ID" value="NC_024208.1"/>
</dbReference>
<reference evidence="1 2" key="1">
    <citation type="submission" date="2014-02" db="EMBL/GenBank/DDBJ databases">
        <title>Complete genome sequences of four novel Lactococcus lactis phages distantly related to the rare 1706 phage species.</title>
        <authorList>
            <person name="Kot W."/>
            <person name="Neve H."/>
            <person name="Vogensen F.K."/>
            <person name="Heller K.J."/>
            <person name="Hansen L.H."/>
        </authorList>
    </citation>
    <scope>NUCLEOTIDE SEQUENCE [LARGE SCALE GENOMIC DNA]</scope>
</reference>
<name>X4YGW6_9CAUD</name>
<evidence type="ECO:0000313" key="2">
    <source>
        <dbReference type="Proteomes" id="UP000019790"/>
    </source>
</evidence>
<proteinExistence type="predicted"/>
<dbReference type="KEGG" id="vg:19527132"/>
<evidence type="ECO:0000313" key="1">
    <source>
        <dbReference type="EMBL" id="AHV83150.1"/>
    </source>
</evidence>
<protein>
    <submittedName>
        <fullName evidence="1">Uncharacterized protein</fullName>
    </submittedName>
</protein>
<dbReference type="EMBL" id="KJ489012">
    <property type="protein sequence ID" value="AHV83150.1"/>
    <property type="molecule type" value="Genomic_DNA"/>
</dbReference>
<sequence>MKTCKKERNKNKRIAEHNHKAAAIIAKSSSLNDKTNNSVTIPVVSSIYFKYKFGNKKEIIFSDKLCYRFQLDTDGDTLTLIVPLHMSVTDAINKVLKG</sequence>
<dbReference type="Proteomes" id="UP000019790">
    <property type="component" value="Segment"/>
</dbReference>